<dbReference type="PROSITE" id="PS51720">
    <property type="entry name" value="G_AIG1"/>
    <property type="match status" value="1"/>
</dbReference>
<sequence>MDRSHDLDLLLLGKTGVGKSATGNSIIGSKCFESLATADSITIESQKEVTELENGRRLRVVDTPGVGDTRVSEAEGREMFMKALGEAVSMNPSGYHALLLVIRFGGRLNKEDIEIIEYLKSQLGEKFIQKYCIIVMTCGDVFKTQQEDEEIEVSFEEWC</sequence>
<dbReference type="Proteomes" id="UP000735302">
    <property type="component" value="Unassembled WGS sequence"/>
</dbReference>
<dbReference type="AlphaFoldDB" id="A0AAV3ZDD9"/>
<keyword evidence="6" id="KW-1185">Reference proteome</keyword>
<reference evidence="5 6" key="1">
    <citation type="journal article" date="2021" name="Elife">
        <title>Chloroplast acquisition without the gene transfer in kleptoplastic sea slugs, Plakobranchus ocellatus.</title>
        <authorList>
            <person name="Maeda T."/>
            <person name="Takahashi S."/>
            <person name="Yoshida T."/>
            <person name="Shimamura S."/>
            <person name="Takaki Y."/>
            <person name="Nagai Y."/>
            <person name="Toyoda A."/>
            <person name="Suzuki Y."/>
            <person name="Arimoto A."/>
            <person name="Ishii H."/>
            <person name="Satoh N."/>
            <person name="Nishiyama T."/>
            <person name="Hasebe M."/>
            <person name="Maruyama T."/>
            <person name="Minagawa J."/>
            <person name="Obokata J."/>
            <person name="Shigenobu S."/>
        </authorList>
    </citation>
    <scope>NUCLEOTIDE SEQUENCE [LARGE SCALE GENOMIC DNA]</scope>
</reference>
<name>A0AAV3ZDD9_9GAST</name>
<dbReference type="InterPro" id="IPR045058">
    <property type="entry name" value="GIMA/IAN/Toc"/>
</dbReference>
<comment type="caution">
    <text evidence="5">The sequence shown here is derived from an EMBL/GenBank/DDBJ whole genome shotgun (WGS) entry which is preliminary data.</text>
</comment>
<comment type="similarity">
    <text evidence="1">Belongs to the TRAFAC class TrmE-Era-EngA-EngB-Septin-like GTPase superfamily. AIG1/Toc34/Toc159-like paraseptin GTPase family. IAN subfamily.</text>
</comment>
<dbReference type="Pfam" id="PF04548">
    <property type="entry name" value="AIG1"/>
    <property type="match status" value="1"/>
</dbReference>
<proteinExistence type="inferred from homology"/>
<dbReference type="PANTHER" id="PTHR10903">
    <property type="entry name" value="GTPASE, IMAP FAMILY MEMBER-RELATED"/>
    <property type="match status" value="1"/>
</dbReference>
<evidence type="ECO:0000259" key="4">
    <source>
        <dbReference type="PROSITE" id="PS51720"/>
    </source>
</evidence>
<dbReference type="SUPFAM" id="SSF52540">
    <property type="entry name" value="P-loop containing nucleoside triphosphate hydrolases"/>
    <property type="match status" value="1"/>
</dbReference>
<accession>A0AAV3ZDD9</accession>
<feature type="domain" description="AIG1-type G" evidence="4">
    <location>
        <begin position="4"/>
        <end position="159"/>
    </location>
</feature>
<gene>
    <name evidence="5" type="ORF">PoB_001915600</name>
</gene>
<evidence type="ECO:0000313" key="6">
    <source>
        <dbReference type="Proteomes" id="UP000735302"/>
    </source>
</evidence>
<evidence type="ECO:0000256" key="1">
    <source>
        <dbReference type="ARBA" id="ARBA00008535"/>
    </source>
</evidence>
<dbReference type="InterPro" id="IPR027417">
    <property type="entry name" value="P-loop_NTPase"/>
</dbReference>
<dbReference type="GO" id="GO:0005525">
    <property type="term" value="F:GTP binding"/>
    <property type="evidence" value="ECO:0007669"/>
    <property type="project" value="UniProtKB-KW"/>
</dbReference>
<keyword evidence="3" id="KW-0342">GTP-binding</keyword>
<organism evidence="5 6">
    <name type="scientific">Plakobranchus ocellatus</name>
    <dbReference type="NCBI Taxonomy" id="259542"/>
    <lineage>
        <taxon>Eukaryota</taxon>
        <taxon>Metazoa</taxon>
        <taxon>Spiralia</taxon>
        <taxon>Lophotrochozoa</taxon>
        <taxon>Mollusca</taxon>
        <taxon>Gastropoda</taxon>
        <taxon>Heterobranchia</taxon>
        <taxon>Euthyneura</taxon>
        <taxon>Panpulmonata</taxon>
        <taxon>Sacoglossa</taxon>
        <taxon>Placobranchoidea</taxon>
        <taxon>Plakobranchidae</taxon>
        <taxon>Plakobranchus</taxon>
    </lineage>
</organism>
<dbReference type="PANTHER" id="PTHR10903:SF184">
    <property type="entry name" value="GTP-BINDING PROTEIN A"/>
    <property type="match status" value="1"/>
</dbReference>
<dbReference type="EMBL" id="BLXT01002259">
    <property type="protein sequence ID" value="GFN92650.1"/>
    <property type="molecule type" value="Genomic_DNA"/>
</dbReference>
<protein>
    <submittedName>
        <fullName evidence="5">Immune-associated nucleotide-binding protein 7</fullName>
    </submittedName>
</protein>
<dbReference type="Gene3D" id="3.40.50.300">
    <property type="entry name" value="P-loop containing nucleotide triphosphate hydrolases"/>
    <property type="match status" value="1"/>
</dbReference>
<keyword evidence="2" id="KW-0547">Nucleotide-binding</keyword>
<evidence type="ECO:0000256" key="2">
    <source>
        <dbReference type="ARBA" id="ARBA00022741"/>
    </source>
</evidence>
<dbReference type="InterPro" id="IPR006703">
    <property type="entry name" value="G_AIG1"/>
</dbReference>
<evidence type="ECO:0000256" key="3">
    <source>
        <dbReference type="ARBA" id="ARBA00023134"/>
    </source>
</evidence>
<evidence type="ECO:0000313" key="5">
    <source>
        <dbReference type="EMBL" id="GFN92650.1"/>
    </source>
</evidence>